<name>A0A1H6TD11_9PSED</name>
<keyword evidence="2" id="KW-0732">Signal</keyword>
<evidence type="ECO:0000313" key="3">
    <source>
        <dbReference type="EMBL" id="SEI76064.1"/>
    </source>
</evidence>
<dbReference type="STRING" id="915471.SAMN05216201_102122"/>
<feature type="compositionally biased region" description="Polar residues" evidence="1">
    <location>
        <begin position="99"/>
        <end position="110"/>
    </location>
</feature>
<dbReference type="EMBL" id="FNZE01000002">
    <property type="protein sequence ID" value="SEI76064.1"/>
    <property type="molecule type" value="Genomic_DNA"/>
</dbReference>
<organism evidence="3 4">
    <name type="scientific">Pseudomonas linyingensis</name>
    <dbReference type="NCBI Taxonomy" id="915471"/>
    <lineage>
        <taxon>Bacteria</taxon>
        <taxon>Pseudomonadati</taxon>
        <taxon>Pseudomonadota</taxon>
        <taxon>Gammaproteobacteria</taxon>
        <taxon>Pseudomonadales</taxon>
        <taxon>Pseudomonadaceae</taxon>
        <taxon>Pseudomonas</taxon>
    </lineage>
</organism>
<keyword evidence="4" id="KW-1185">Reference proteome</keyword>
<accession>A0A1H6TD11</accession>
<evidence type="ECO:0000256" key="1">
    <source>
        <dbReference type="SAM" id="MobiDB-lite"/>
    </source>
</evidence>
<dbReference type="RefSeq" id="WP_244517088.1">
    <property type="nucleotide sequence ID" value="NZ_FNZE01000002.1"/>
</dbReference>
<feature type="region of interest" description="Disordered" evidence="1">
    <location>
        <begin position="88"/>
        <end position="110"/>
    </location>
</feature>
<evidence type="ECO:0000313" key="4">
    <source>
        <dbReference type="Proteomes" id="UP000242930"/>
    </source>
</evidence>
<feature type="signal peptide" evidence="2">
    <location>
        <begin position="1"/>
        <end position="18"/>
    </location>
</feature>
<proteinExistence type="predicted"/>
<protein>
    <recommendedName>
        <fullName evidence="5">MSHA biogenesis protein MshK</fullName>
    </recommendedName>
</protein>
<evidence type="ECO:0000256" key="2">
    <source>
        <dbReference type="SAM" id="SignalP"/>
    </source>
</evidence>
<feature type="chain" id="PRO_5017260762" description="MSHA biogenesis protein MshK" evidence="2">
    <location>
        <begin position="19"/>
        <end position="110"/>
    </location>
</feature>
<dbReference type="Proteomes" id="UP000242930">
    <property type="component" value="Unassembled WGS sequence"/>
</dbReference>
<evidence type="ECO:0008006" key="5">
    <source>
        <dbReference type="Google" id="ProtNLM"/>
    </source>
</evidence>
<reference evidence="4" key="1">
    <citation type="submission" date="2016-10" db="EMBL/GenBank/DDBJ databases">
        <authorList>
            <person name="Varghese N."/>
            <person name="Submissions S."/>
        </authorList>
    </citation>
    <scope>NUCLEOTIDE SEQUENCE [LARGE SCALE GENOMIC DNA]</scope>
    <source>
        <strain evidence="4">LMG 25967</strain>
    </source>
</reference>
<gene>
    <name evidence="3" type="ORF">SAMN05216201_102122</name>
</gene>
<dbReference type="AlphaFoldDB" id="A0A1H6TD11"/>
<sequence length="110" mass="11457">MSRWLLALCCTAPLLALAAVDPTLPPATLAAPTTADAAAGPAPLLQAILRGPAGTRVVIGGHSLRVGEQQGDLRVLAIRARSVVIERQGQRSELHLSQPILTPSTRSPSR</sequence>